<reference evidence="2 3" key="1">
    <citation type="submission" date="2017-03" db="EMBL/GenBank/DDBJ databases">
        <title>Genomic and clinical evidence uncovers the enterohepatic species Helicobacter valdiviensis as a potential human intestinal pathogen.</title>
        <authorList>
            <person name="Fresia P."/>
            <person name="Jara R."/>
            <person name="Sierra R."/>
            <person name="Ferres I."/>
            <person name="Greif G."/>
            <person name="Iraola G."/>
            <person name="Collado L."/>
        </authorList>
    </citation>
    <scope>NUCLEOTIDE SEQUENCE [LARGE SCALE GENOMIC DNA]</scope>
    <source>
        <strain evidence="2 3">WBE14</strain>
    </source>
</reference>
<dbReference type="OrthoDB" id="9810508at2"/>
<dbReference type="InterPro" id="IPR007172">
    <property type="entry name" value="DUF374"/>
</dbReference>
<name>A0A2W6MXQ3_9HELI</name>
<dbReference type="Pfam" id="PF04028">
    <property type="entry name" value="DUF374"/>
    <property type="match status" value="1"/>
</dbReference>
<sequence length="211" mass="24508">MDFKQLNRKIFATLAPPFLYCLIRLLHFTYRHSYEIPQSLKEHNQKDTFIIAFWHGELLLQPFLFKHFCKNRTAYVLISHHFDGDIISNIMKFFGIESLRGSSSKGGIKVLLSGIKKLQEGEVVVVTPDGPRGPYHSIANGILMLSQKSNKPIVVFRTLAKNCWNLKSWDKFQIPKPFSKIQHIAMEPFYIKDLNEEEAKKLILSKMEELQ</sequence>
<evidence type="ECO:0000259" key="1">
    <source>
        <dbReference type="Pfam" id="PF04028"/>
    </source>
</evidence>
<dbReference type="EMBL" id="NBIU01000004">
    <property type="protein sequence ID" value="PZT48721.1"/>
    <property type="molecule type" value="Genomic_DNA"/>
</dbReference>
<proteinExistence type="predicted"/>
<evidence type="ECO:0000313" key="2">
    <source>
        <dbReference type="EMBL" id="PZT48721.1"/>
    </source>
</evidence>
<dbReference type="AlphaFoldDB" id="A0A2W6MXQ3"/>
<dbReference type="CDD" id="cd07983">
    <property type="entry name" value="LPLAT_DUF374-like"/>
    <property type="match status" value="1"/>
</dbReference>
<keyword evidence="3" id="KW-1185">Reference proteome</keyword>
<comment type="caution">
    <text evidence="2">The sequence shown here is derived from an EMBL/GenBank/DDBJ whole genome shotgun (WGS) entry which is preliminary data.</text>
</comment>
<organism evidence="2 3">
    <name type="scientific">Helicobacter valdiviensis</name>
    <dbReference type="NCBI Taxonomy" id="1458358"/>
    <lineage>
        <taxon>Bacteria</taxon>
        <taxon>Pseudomonadati</taxon>
        <taxon>Campylobacterota</taxon>
        <taxon>Epsilonproteobacteria</taxon>
        <taxon>Campylobacterales</taxon>
        <taxon>Helicobacteraceae</taxon>
        <taxon>Helicobacter</taxon>
    </lineage>
</organism>
<accession>A0A2W6MXQ3</accession>
<feature type="domain" description="DUF374" evidence="1">
    <location>
        <begin position="69"/>
        <end position="135"/>
    </location>
</feature>
<gene>
    <name evidence="2" type="ORF">B6S12_02440</name>
</gene>
<dbReference type="RefSeq" id="WP_111229241.1">
    <property type="nucleotide sequence ID" value="NZ_NBIU01000004.1"/>
</dbReference>
<dbReference type="Proteomes" id="UP000249746">
    <property type="component" value="Unassembled WGS sequence"/>
</dbReference>
<evidence type="ECO:0000313" key="3">
    <source>
        <dbReference type="Proteomes" id="UP000249746"/>
    </source>
</evidence>
<protein>
    <recommendedName>
        <fullName evidence="1">DUF374 domain-containing protein</fullName>
    </recommendedName>
</protein>